<dbReference type="GO" id="GO:0016747">
    <property type="term" value="F:acyltransferase activity, transferring groups other than amino-acyl groups"/>
    <property type="evidence" value="ECO:0007669"/>
    <property type="project" value="InterPro"/>
</dbReference>
<dbReference type="STRING" id="1144275.COCOR_07971"/>
<keyword evidence="4" id="KW-0812">Transmembrane</keyword>
<dbReference type="AlphaFoldDB" id="H8MY03"/>
<keyword evidence="4" id="KW-0472">Membrane</keyword>
<proteinExistence type="predicted"/>
<feature type="transmembrane region" description="Helical" evidence="4">
    <location>
        <begin position="94"/>
        <end position="114"/>
    </location>
</feature>
<feature type="domain" description="N-acetyltransferase" evidence="5">
    <location>
        <begin position="188"/>
        <end position="340"/>
    </location>
</feature>
<evidence type="ECO:0000256" key="1">
    <source>
        <dbReference type="ARBA" id="ARBA00022679"/>
    </source>
</evidence>
<dbReference type="HOGENOM" id="CLU_815624_0_0_7"/>
<keyword evidence="2" id="KW-0012">Acyltransferase</keyword>
<protein>
    <submittedName>
        <fullName evidence="6">GCN5-related N-acetyltransferase</fullName>
    </submittedName>
</protein>
<dbReference type="RefSeq" id="WP_014400743.1">
    <property type="nucleotide sequence ID" value="NC_017030.1"/>
</dbReference>
<dbReference type="CDD" id="cd04301">
    <property type="entry name" value="NAT_SF"/>
    <property type="match status" value="1"/>
</dbReference>
<feature type="region of interest" description="Disordered" evidence="3">
    <location>
        <begin position="1"/>
        <end position="21"/>
    </location>
</feature>
<dbReference type="Proteomes" id="UP000007587">
    <property type="component" value="Chromosome"/>
</dbReference>
<evidence type="ECO:0000259" key="5">
    <source>
        <dbReference type="PROSITE" id="PS51186"/>
    </source>
</evidence>
<sequence>MTQEAHRPEPPSTAPKKQSWQEAEAALLALVPPVAVKGEGEEAASAPASQAVEHSPPGWGTAVFVALCALYQLRRVMPLANVTPWDFEALFSKGYGTVAVLVLFPSLVSLWGIARRDPERRTRGSLWLMLQAVVWALMAVVALFKGEFVTALLMPWHLALVSAIVMAMSAPAPLEEAPVPPRAPPPPPTVRPATPEDRDAIAGLQDAALARRPTTFEAPAEGEDDGRHPVLVAEEDGRVVACAATRAYSSRECYAGVADFSLFVAKDVRGRGVDELLLKALLKAAEEAGLHKLTTSVLADQEHSRKLFERLRFTTVGTHEKHARVDGAWHDVVVVEKFLR</sequence>
<reference evidence="7" key="2">
    <citation type="submission" date="2012-03" db="EMBL/GenBank/DDBJ databases">
        <title>Genome sequence of the fruiting myxobacterium Corallococcus coralloides DSM 2259.</title>
        <authorList>
            <person name="Huntley S."/>
            <person name="Zhang Y."/>
            <person name="Treuner-Lange A."/>
            <person name="Sensen C.W."/>
            <person name="Sogaard-Andersen L."/>
        </authorList>
    </citation>
    <scope>NUCLEOTIDE SEQUENCE [LARGE SCALE GENOMIC DNA]</scope>
    <source>
        <strain evidence="7">ATCC 25202 / DSM 2259 / NBRC 100086 / M2</strain>
    </source>
</reference>
<dbReference type="InParanoid" id="H8MY03"/>
<keyword evidence="7" id="KW-1185">Reference proteome</keyword>
<evidence type="ECO:0000313" key="7">
    <source>
        <dbReference type="Proteomes" id="UP000007587"/>
    </source>
</evidence>
<organism evidence="6 7">
    <name type="scientific">Corallococcus coralloides (strain ATCC 25202 / DSM 2259 / NBRC 100086 / M2)</name>
    <name type="common">Myxococcus coralloides</name>
    <dbReference type="NCBI Taxonomy" id="1144275"/>
    <lineage>
        <taxon>Bacteria</taxon>
        <taxon>Pseudomonadati</taxon>
        <taxon>Myxococcota</taxon>
        <taxon>Myxococcia</taxon>
        <taxon>Myxococcales</taxon>
        <taxon>Cystobacterineae</taxon>
        <taxon>Myxococcaceae</taxon>
        <taxon>Corallococcus</taxon>
    </lineage>
</organism>
<name>H8MY03_CORCM</name>
<dbReference type="InterPro" id="IPR016181">
    <property type="entry name" value="Acyl_CoA_acyltransferase"/>
</dbReference>
<dbReference type="SUPFAM" id="SSF55729">
    <property type="entry name" value="Acyl-CoA N-acyltransferases (Nat)"/>
    <property type="match status" value="1"/>
</dbReference>
<dbReference type="PANTHER" id="PTHR43072:SF23">
    <property type="entry name" value="UPF0039 PROTEIN C11D3.02C"/>
    <property type="match status" value="1"/>
</dbReference>
<evidence type="ECO:0000256" key="3">
    <source>
        <dbReference type="SAM" id="MobiDB-lite"/>
    </source>
</evidence>
<dbReference type="EMBL" id="CP003389">
    <property type="protein sequence ID" value="AFE11077.1"/>
    <property type="molecule type" value="Genomic_DNA"/>
</dbReference>
<dbReference type="InterPro" id="IPR000182">
    <property type="entry name" value="GNAT_dom"/>
</dbReference>
<feature type="compositionally biased region" description="Pro residues" evidence="3">
    <location>
        <begin position="178"/>
        <end position="190"/>
    </location>
</feature>
<feature type="region of interest" description="Disordered" evidence="3">
    <location>
        <begin position="175"/>
        <end position="195"/>
    </location>
</feature>
<gene>
    <name evidence="6" type="primary">yncA</name>
    <name evidence="6" type="ordered locus">COCOR_07971</name>
</gene>
<evidence type="ECO:0000256" key="4">
    <source>
        <dbReference type="SAM" id="Phobius"/>
    </source>
</evidence>
<accession>H8MY03</accession>
<dbReference type="KEGG" id="ccx:COCOR_07971"/>
<dbReference type="Pfam" id="PF00583">
    <property type="entry name" value="Acetyltransf_1"/>
    <property type="match status" value="1"/>
</dbReference>
<dbReference type="eggNOG" id="COG1247">
    <property type="taxonomic scope" value="Bacteria"/>
</dbReference>
<evidence type="ECO:0000256" key="2">
    <source>
        <dbReference type="ARBA" id="ARBA00023315"/>
    </source>
</evidence>
<feature type="transmembrane region" description="Helical" evidence="4">
    <location>
        <begin position="126"/>
        <end position="144"/>
    </location>
</feature>
<reference evidence="6 7" key="1">
    <citation type="journal article" date="2012" name="J. Bacteriol.">
        <title>Complete Genome Sequence of the Fruiting Myxobacterium Corallococcus coralloides DSM 2259.</title>
        <authorList>
            <person name="Huntley S."/>
            <person name="Zhang Y."/>
            <person name="Treuner-Lange A."/>
            <person name="Kneip S."/>
            <person name="Sensen C.W."/>
            <person name="Sogaard-Andersen L."/>
        </authorList>
    </citation>
    <scope>NUCLEOTIDE SEQUENCE [LARGE SCALE GENOMIC DNA]</scope>
    <source>
        <strain evidence="7">ATCC 25202 / DSM 2259 / NBRC 100086 / M2</strain>
    </source>
</reference>
<dbReference type="PANTHER" id="PTHR43072">
    <property type="entry name" value="N-ACETYLTRANSFERASE"/>
    <property type="match status" value="1"/>
</dbReference>
<evidence type="ECO:0000313" key="6">
    <source>
        <dbReference type="EMBL" id="AFE11077.1"/>
    </source>
</evidence>
<keyword evidence="4" id="KW-1133">Transmembrane helix</keyword>
<dbReference type="OrthoDB" id="5459937at2"/>
<dbReference type="PROSITE" id="PS51186">
    <property type="entry name" value="GNAT"/>
    <property type="match status" value="1"/>
</dbReference>
<dbReference type="Gene3D" id="3.40.630.30">
    <property type="match status" value="1"/>
</dbReference>
<keyword evidence="1 6" id="KW-0808">Transferase</keyword>